<reference evidence="2 4" key="2">
    <citation type="submission" date="2016-02" db="EMBL/GenBank/DDBJ databases">
        <title>Draft genome sequence of Acidibacillus ferrooxidans SLC66.</title>
        <authorList>
            <person name="Oliveira G."/>
            <person name="Nancucheo I."/>
            <person name="Dall'Agnol H."/>
            <person name="Johnson B."/>
            <person name="Oliveira R."/>
            <person name="Nunes G.L."/>
            <person name="Tzotzos G."/>
            <person name="Orellana S.C."/>
            <person name="Salim A.C."/>
            <person name="Araujo F.M."/>
        </authorList>
    </citation>
    <scope>NUCLEOTIDE SEQUENCE [LARGE SCALE GENOMIC DNA]</scope>
    <source>
        <strain evidence="2 4">SLC66</strain>
    </source>
</reference>
<dbReference type="InterPro" id="IPR036412">
    <property type="entry name" value="HAD-like_sf"/>
</dbReference>
<dbReference type="AlphaFoldDB" id="A0A101XRI0"/>
<comment type="caution">
    <text evidence="1">The sequence shown here is derived from an EMBL/GenBank/DDBJ whole genome shotgun (WGS) entry which is preliminary data.</text>
</comment>
<evidence type="ECO:0000313" key="4">
    <source>
        <dbReference type="Proteomes" id="UP000077421"/>
    </source>
</evidence>
<evidence type="ECO:0000313" key="2">
    <source>
        <dbReference type="EMBL" id="OAG88368.1"/>
    </source>
</evidence>
<evidence type="ECO:0000313" key="1">
    <source>
        <dbReference type="EMBL" id="KUO96195.1"/>
    </source>
</evidence>
<name>A0A101XRI0_9BACL</name>
<dbReference type="Gene3D" id="1.10.150.240">
    <property type="entry name" value="Putative phosphatase, domain 2"/>
    <property type="match status" value="1"/>
</dbReference>
<accession>A0A101XRI0</accession>
<organism evidence="1 3">
    <name type="scientific">Ferroacidibacillus organovorans</name>
    <dbReference type="NCBI Taxonomy" id="1765683"/>
    <lineage>
        <taxon>Bacteria</taxon>
        <taxon>Bacillati</taxon>
        <taxon>Bacillota</taxon>
        <taxon>Bacilli</taxon>
        <taxon>Bacillales</taxon>
        <taxon>Alicyclobacillaceae</taxon>
        <taxon>Ferroacidibacillus</taxon>
    </lineage>
</organism>
<gene>
    <name evidence="1" type="ORF">ATW55_14810</name>
    <name evidence="2" type="ORF">AYW79_14480</name>
</gene>
<protein>
    <recommendedName>
        <fullName evidence="5">Haloacid dehalogenase</fullName>
    </recommendedName>
</protein>
<dbReference type="Proteomes" id="UP000077421">
    <property type="component" value="Unassembled WGS sequence"/>
</dbReference>
<dbReference type="OrthoDB" id="9792518at2"/>
<dbReference type="InterPro" id="IPR023198">
    <property type="entry name" value="PGP-like_dom2"/>
</dbReference>
<dbReference type="Gene3D" id="3.40.50.1000">
    <property type="entry name" value="HAD superfamily/HAD-like"/>
    <property type="match status" value="1"/>
</dbReference>
<reference evidence="1 3" key="1">
    <citation type="submission" date="2015-12" db="EMBL/GenBank/DDBJ databases">
        <title>Draft genome sequence of Acidibacillus ferrooxidans ITV001, isolated from a chalcopyrite acid mine drainage site in Brazil.</title>
        <authorList>
            <person name="Dall'Agnol H."/>
            <person name="Nancucheo I."/>
            <person name="Johnson B."/>
            <person name="Oliveira R."/>
            <person name="Leite L."/>
            <person name="Pylro V."/>
            <person name="Nunes G.L."/>
            <person name="Tzotzos G."/>
            <person name="Fernandes G.R."/>
            <person name="Dutra J."/>
            <person name="Orellana S.C."/>
            <person name="Oliveira G."/>
        </authorList>
    </citation>
    <scope>NUCLEOTIDE SEQUENCE [LARGE SCALE GENOMIC DNA]</scope>
    <source>
        <strain evidence="1">ITV001</strain>
        <strain evidence="3">ITV01</strain>
    </source>
</reference>
<dbReference type="SUPFAM" id="SSF56784">
    <property type="entry name" value="HAD-like"/>
    <property type="match status" value="1"/>
</dbReference>
<dbReference type="EMBL" id="LPVJ01000023">
    <property type="protein sequence ID" value="KUO96195.1"/>
    <property type="molecule type" value="Genomic_DNA"/>
</dbReference>
<dbReference type="RefSeq" id="WP_067567367.1">
    <property type="nucleotide sequence ID" value="NZ_LPVJ01000023.1"/>
</dbReference>
<proteinExistence type="predicted"/>
<dbReference type="InterPro" id="IPR023214">
    <property type="entry name" value="HAD_sf"/>
</dbReference>
<evidence type="ECO:0000313" key="3">
    <source>
        <dbReference type="Proteomes" id="UP000053557"/>
    </source>
</evidence>
<keyword evidence="3" id="KW-1185">Reference proteome</keyword>
<dbReference type="EMBL" id="LSUQ01000083">
    <property type="protein sequence ID" value="OAG88368.1"/>
    <property type="molecule type" value="Genomic_DNA"/>
</dbReference>
<evidence type="ECO:0008006" key="5">
    <source>
        <dbReference type="Google" id="ProtNLM"/>
    </source>
</evidence>
<dbReference type="Proteomes" id="UP000053557">
    <property type="component" value="Unassembled WGS sequence"/>
</dbReference>
<sequence>MIVAFWDLDGTIQDSEPLAREGTCYGFQQILGREPTEQEFAQLIGRPVPIVYKEWFDDELALKILDTGTRFYQEHSIKFVVTLEFQICSL</sequence>